<keyword evidence="6" id="KW-1185">Reference proteome</keyword>
<accession>A0ABR2SRR4</accession>
<comment type="subcellular location">
    <subcellularLocation>
        <location evidence="1">Nucleus</location>
    </subcellularLocation>
</comment>
<evidence type="ECO:0000256" key="4">
    <source>
        <dbReference type="ARBA" id="ARBA00023242"/>
    </source>
</evidence>
<evidence type="ECO:0000256" key="2">
    <source>
        <dbReference type="ARBA" id="ARBA00023015"/>
    </source>
</evidence>
<dbReference type="PANTHER" id="PTHR33124:SF9">
    <property type="entry name" value="TRANSCRIPTION FACTOR"/>
    <property type="match status" value="1"/>
</dbReference>
<dbReference type="InterPro" id="IPR044549">
    <property type="entry name" value="bHLH_AtIBH1-like"/>
</dbReference>
<evidence type="ECO:0000256" key="3">
    <source>
        <dbReference type="ARBA" id="ARBA00023163"/>
    </source>
</evidence>
<protein>
    <submittedName>
        <fullName evidence="5">Uncharacterized protein</fullName>
    </submittedName>
</protein>
<keyword evidence="4" id="KW-0539">Nucleus</keyword>
<dbReference type="PANTHER" id="PTHR33124">
    <property type="entry name" value="TRANSCRIPTION FACTOR IBH1-LIKE 1"/>
    <property type="match status" value="1"/>
</dbReference>
<dbReference type="InterPro" id="IPR044660">
    <property type="entry name" value="IBH1-like"/>
</dbReference>
<keyword evidence="3" id="KW-0804">Transcription</keyword>
<evidence type="ECO:0000313" key="6">
    <source>
        <dbReference type="Proteomes" id="UP001396334"/>
    </source>
</evidence>
<proteinExistence type="predicted"/>
<reference evidence="5 6" key="1">
    <citation type="journal article" date="2024" name="G3 (Bethesda)">
        <title>Genome assembly of Hibiscus sabdariffa L. provides insights into metabolisms of medicinal natural products.</title>
        <authorList>
            <person name="Kim T."/>
        </authorList>
    </citation>
    <scope>NUCLEOTIDE SEQUENCE [LARGE SCALE GENOMIC DNA]</scope>
    <source>
        <strain evidence="5">TK-2024</strain>
        <tissue evidence="5">Old leaves</tissue>
    </source>
</reference>
<keyword evidence="2" id="KW-0805">Transcription regulation</keyword>
<gene>
    <name evidence="5" type="ORF">V6N11_067493</name>
</gene>
<name>A0ABR2SRR4_9ROSI</name>
<evidence type="ECO:0000256" key="1">
    <source>
        <dbReference type="ARBA" id="ARBA00004123"/>
    </source>
</evidence>
<dbReference type="EMBL" id="JBBPBN010000012">
    <property type="protein sequence ID" value="KAK9027669.1"/>
    <property type="molecule type" value="Genomic_DNA"/>
</dbReference>
<comment type="caution">
    <text evidence="5">The sequence shown here is derived from an EMBL/GenBank/DDBJ whole genome shotgun (WGS) entry which is preliminary data.</text>
</comment>
<dbReference type="Proteomes" id="UP001396334">
    <property type="component" value="Unassembled WGS sequence"/>
</dbReference>
<evidence type="ECO:0000313" key="5">
    <source>
        <dbReference type="EMBL" id="KAK9027669.1"/>
    </source>
</evidence>
<dbReference type="CDD" id="cd11444">
    <property type="entry name" value="bHLH_AtIBH1_like"/>
    <property type="match status" value="1"/>
</dbReference>
<sequence>MIHVVRAERNIKTRLTWSVLQLFFAPFKALSSLISSLKSKLLIPAFRSLILSYGKSANPLHLVRRKHMESKRCKEFSKVKHWRMRRRRTAHSDGRRSVRMKVRRLQKLIPGGEGMQPDRLFLRTADYIVHLQLQVHILQALSKVYQPSL</sequence>
<organism evidence="5 6">
    <name type="scientific">Hibiscus sabdariffa</name>
    <name type="common">roselle</name>
    <dbReference type="NCBI Taxonomy" id="183260"/>
    <lineage>
        <taxon>Eukaryota</taxon>
        <taxon>Viridiplantae</taxon>
        <taxon>Streptophyta</taxon>
        <taxon>Embryophyta</taxon>
        <taxon>Tracheophyta</taxon>
        <taxon>Spermatophyta</taxon>
        <taxon>Magnoliopsida</taxon>
        <taxon>eudicotyledons</taxon>
        <taxon>Gunneridae</taxon>
        <taxon>Pentapetalae</taxon>
        <taxon>rosids</taxon>
        <taxon>malvids</taxon>
        <taxon>Malvales</taxon>
        <taxon>Malvaceae</taxon>
        <taxon>Malvoideae</taxon>
        <taxon>Hibiscus</taxon>
    </lineage>
</organism>